<evidence type="ECO:0000256" key="9">
    <source>
        <dbReference type="ARBA" id="ARBA00023049"/>
    </source>
</evidence>
<evidence type="ECO:0000256" key="10">
    <source>
        <dbReference type="ARBA" id="ARBA00023136"/>
    </source>
</evidence>
<feature type="transmembrane region" description="Helical" evidence="11">
    <location>
        <begin position="732"/>
        <end position="755"/>
    </location>
</feature>
<evidence type="ECO:0000256" key="6">
    <source>
        <dbReference type="ARBA" id="ARBA00022801"/>
    </source>
</evidence>
<reference evidence="13 14" key="1">
    <citation type="journal article" date="2020" name="ISME J.">
        <title>Comparative genomics reveals insights into cyanobacterial evolution and habitat adaptation.</title>
        <authorList>
            <person name="Chen M.Y."/>
            <person name="Teng W.K."/>
            <person name="Zhao L."/>
            <person name="Hu C.X."/>
            <person name="Zhou Y.K."/>
            <person name="Han B.P."/>
            <person name="Song L.R."/>
            <person name="Shu W.S."/>
        </authorList>
    </citation>
    <scope>NUCLEOTIDE SEQUENCE [LARGE SCALE GENOMIC DNA]</scope>
    <source>
        <strain evidence="13 14">FACHB-159</strain>
    </source>
</reference>
<comment type="caution">
    <text evidence="13">The sequence shown here is derived from an EMBL/GenBank/DDBJ whole genome shotgun (WGS) entry which is preliminary data.</text>
</comment>
<feature type="domain" description="Peptidase M48" evidence="12">
    <location>
        <begin position="176"/>
        <end position="347"/>
    </location>
</feature>
<dbReference type="InterPro" id="IPR001915">
    <property type="entry name" value="Peptidase_M48"/>
</dbReference>
<evidence type="ECO:0000313" key="13">
    <source>
        <dbReference type="EMBL" id="MBD2732845.1"/>
    </source>
</evidence>
<evidence type="ECO:0000256" key="7">
    <source>
        <dbReference type="ARBA" id="ARBA00022833"/>
    </source>
</evidence>
<feature type="transmembrane region" description="Helical" evidence="11">
    <location>
        <begin position="627"/>
        <end position="652"/>
    </location>
</feature>
<dbReference type="Pfam" id="PF01435">
    <property type="entry name" value="Peptidase_M48"/>
    <property type="match status" value="1"/>
</dbReference>
<feature type="transmembrane region" description="Helical" evidence="11">
    <location>
        <begin position="476"/>
        <end position="501"/>
    </location>
</feature>
<evidence type="ECO:0000256" key="3">
    <source>
        <dbReference type="ARBA" id="ARBA00022670"/>
    </source>
</evidence>
<comment type="cofactor">
    <cofactor evidence="1">
        <name>Zn(2+)</name>
        <dbReference type="ChEBI" id="CHEBI:29105"/>
    </cofactor>
</comment>
<keyword evidence="9 13" id="KW-0482">Metalloprotease</keyword>
<feature type="transmembrane region" description="Helical" evidence="11">
    <location>
        <begin position="256"/>
        <end position="273"/>
    </location>
</feature>
<feature type="transmembrane region" description="Helical" evidence="11">
    <location>
        <begin position="513"/>
        <end position="535"/>
    </location>
</feature>
<name>A0ABR8K030_9NOSO</name>
<evidence type="ECO:0000313" key="14">
    <source>
        <dbReference type="Proteomes" id="UP000637383"/>
    </source>
</evidence>
<keyword evidence="4 11" id="KW-0812">Transmembrane</keyword>
<keyword evidence="7" id="KW-0862">Zinc</keyword>
<proteinExistence type="predicted"/>
<evidence type="ECO:0000256" key="4">
    <source>
        <dbReference type="ARBA" id="ARBA00022692"/>
    </source>
</evidence>
<keyword evidence="10 11" id="KW-0472">Membrane</keyword>
<evidence type="ECO:0000256" key="11">
    <source>
        <dbReference type="SAM" id="Phobius"/>
    </source>
</evidence>
<feature type="transmembrane region" description="Helical" evidence="11">
    <location>
        <begin position="664"/>
        <end position="687"/>
    </location>
</feature>
<feature type="transmembrane region" description="Helical" evidence="11">
    <location>
        <begin position="355"/>
        <end position="377"/>
    </location>
</feature>
<evidence type="ECO:0000259" key="12">
    <source>
        <dbReference type="Pfam" id="PF01435"/>
    </source>
</evidence>
<feature type="transmembrane region" description="Helical" evidence="11">
    <location>
        <begin position="555"/>
        <end position="581"/>
    </location>
</feature>
<dbReference type="InterPro" id="IPR050083">
    <property type="entry name" value="HtpX_protease"/>
</dbReference>
<accession>A0ABR8K030</accession>
<dbReference type="Gene3D" id="3.30.2010.10">
    <property type="entry name" value="Metalloproteases ('zincins'), catalytic domain"/>
    <property type="match status" value="1"/>
</dbReference>
<evidence type="ECO:0000256" key="1">
    <source>
        <dbReference type="ARBA" id="ARBA00001947"/>
    </source>
</evidence>
<dbReference type="Proteomes" id="UP000637383">
    <property type="component" value="Unassembled WGS sequence"/>
</dbReference>
<feature type="transmembrane region" description="Helical" evidence="11">
    <location>
        <begin position="27"/>
        <end position="49"/>
    </location>
</feature>
<dbReference type="GO" id="GO:0008237">
    <property type="term" value="F:metallopeptidase activity"/>
    <property type="evidence" value="ECO:0007669"/>
    <property type="project" value="UniProtKB-KW"/>
</dbReference>
<keyword evidence="5" id="KW-0479">Metal-binding</keyword>
<keyword evidence="14" id="KW-1185">Reference proteome</keyword>
<feature type="transmembrane region" description="Helical" evidence="11">
    <location>
        <begin position="222"/>
        <end position="244"/>
    </location>
</feature>
<keyword evidence="3" id="KW-0645">Protease</keyword>
<feature type="transmembrane region" description="Helical" evidence="11">
    <location>
        <begin position="103"/>
        <end position="125"/>
    </location>
</feature>
<organism evidence="13 14">
    <name type="scientific">Nostoc paludosum FACHB-159</name>
    <dbReference type="NCBI Taxonomy" id="2692908"/>
    <lineage>
        <taxon>Bacteria</taxon>
        <taxon>Bacillati</taxon>
        <taxon>Cyanobacteriota</taxon>
        <taxon>Cyanophyceae</taxon>
        <taxon>Nostocales</taxon>
        <taxon>Nostocaceae</taxon>
        <taxon>Nostoc</taxon>
    </lineage>
</organism>
<feature type="transmembrane region" description="Helical" evidence="11">
    <location>
        <begin position="699"/>
        <end position="720"/>
    </location>
</feature>
<keyword evidence="6" id="KW-0378">Hydrolase</keyword>
<dbReference type="PANTHER" id="PTHR43221:SF2">
    <property type="entry name" value="PROTEASE HTPX HOMOLOG"/>
    <property type="match status" value="1"/>
</dbReference>
<evidence type="ECO:0000256" key="8">
    <source>
        <dbReference type="ARBA" id="ARBA00022989"/>
    </source>
</evidence>
<sequence>MATDTKAEVYQPRLNPFVFPSETTIRFVLLIVSVIGASLFIYSVLYLRYLEKQGELELLFNQAKECLSLSFPTPSIQNLEKLQVASNAFEQCKQPVEREFLKAAWLAVGGVGIVLSLATIIYSLFPFFMIRLEGMAAFDKQSAIEVHLKKLCTEMGIAPPPIFLQKPISRALGGRAFGSLGQYYVVLPAGLIKWFSQDREAFNAVLLHELSHLRNKDVDKTYFSVAAGCAFVIAALIPFAFSLLSNSGAELFNASWRVIVLVLLVYLTVAAVVRSREFYADVRASTHPGSTALNRVLITFLKPKHPGWQTALISLLEHLPFVRHNHWQFAFQFHPEPSERCSKLQKTDGLFQIDFWIAFGTGIAVTVAYDGIASLIISILRTALTHTDAWLESLVAGLVFAPLVVGIVGIGVWRETFASLIHKTHSVKAGKLGIGLGLGLILGQFLSFENITSSWQALGMEQLNPAIQLTSLAFNLLWSFLLLVSLYCFFKWVAASAAAWLSVAISSGFSRSLYIGGLIVAGIWLSLWFGVIFLIQNARVLLLTANSVEMFFSLILVLPVAIAYIALQPLTLIALITLWAFPLSAWLRPHRLHLTYATSLPSWVFLEQTSHQIDLPTQNQPQLRSTFITGLINGLTYCGLLLVIRLILRVIIPESVRDADWFKLILYFIGYIGFPALMQTVVAVRIARRVKYLNFIHGLFAAFTAGCTMTLGVLLVNLLFGGTINFQFAWNIFSQIVNWGALLALLAMLIVTSTLRKIDLIRSL</sequence>
<keyword evidence="2" id="KW-1003">Cell membrane</keyword>
<evidence type="ECO:0000256" key="2">
    <source>
        <dbReference type="ARBA" id="ARBA00022475"/>
    </source>
</evidence>
<protein>
    <submittedName>
        <fullName evidence="13">M48 family metalloprotease</fullName>
    </submittedName>
</protein>
<keyword evidence="8 11" id="KW-1133">Transmembrane helix</keyword>
<dbReference type="PANTHER" id="PTHR43221">
    <property type="entry name" value="PROTEASE HTPX"/>
    <property type="match status" value="1"/>
</dbReference>
<dbReference type="EMBL" id="JACJTU010000002">
    <property type="protein sequence ID" value="MBD2732845.1"/>
    <property type="molecule type" value="Genomic_DNA"/>
</dbReference>
<evidence type="ECO:0000256" key="5">
    <source>
        <dbReference type="ARBA" id="ARBA00022723"/>
    </source>
</evidence>
<dbReference type="RefSeq" id="WP_190953617.1">
    <property type="nucleotide sequence ID" value="NZ_JACJTU010000002.1"/>
</dbReference>
<feature type="transmembrane region" description="Helical" evidence="11">
    <location>
        <begin position="389"/>
        <end position="413"/>
    </location>
</feature>
<gene>
    <name evidence="13" type="ORF">H6H03_02800</name>
</gene>